<keyword evidence="1" id="KW-0732">Signal</keyword>
<dbReference type="RefSeq" id="WP_379523881.1">
    <property type="nucleotide sequence ID" value="NZ_JBHSPA010000112.1"/>
</dbReference>
<comment type="caution">
    <text evidence="2">The sequence shown here is derived from an EMBL/GenBank/DDBJ whole genome shotgun (WGS) entry which is preliminary data.</text>
</comment>
<feature type="chain" id="PRO_5045967747" description="Lipoprotein CseA" evidence="1">
    <location>
        <begin position="34"/>
        <end position="186"/>
    </location>
</feature>
<evidence type="ECO:0000256" key="1">
    <source>
        <dbReference type="SAM" id="SignalP"/>
    </source>
</evidence>
<dbReference type="EMBL" id="JBHSPA010000112">
    <property type="protein sequence ID" value="MFC5834468.1"/>
    <property type="molecule type" value="Genomic_DNA"/>
</dbReference>
<organism evidence="2 3">
    <name type="scientific">Nonomuraea insulae</name>
    <dbReference type="NCBI Taxonomy" id="1616787"/>
    <lineage>
        <taxon>Bacteria</taxon>
        <taxon>Bacillati</taxon>
        <taxon>Actinomycetota</taxon>
        <taxon>Actinomycetes</taxon>
        <taxon>Streptosporangiales</taxon>
        <taxon>Streptosporangiaceae</taxon>
        <taxon>Nonomuraea</taxon>
    </lineage>
</organism>
<reference evidence="3" key="1">
    <citation type="journal article" date="2019" name="Int. J. Syst. Evol. Microbiol.">
        <title>The Global Catalogue of Microorganisms (GCM) 10K type strain sequencing project: providing services to taxonomists for standard genome sequencing and annotation.</title>
        <authorList>
            <consortium name="The Broad Institute Genomics Platform"/>
            <consortium name="The Broad Institute Genome Sequencing Center for Infectious Disease"/>
            <person name="Wu L."/>
            <person name="Ma J."/>
        </authorList>
    </citation>
    <scope>NUCLEOTIDE SEQUENCE [LARGE SCALE GENOMIC DNA]</scope>
    <source>
        <strain evidence="3">CCUG 53903</strain>
    </source>
</reference>
<protein>
    <recommendedName>
        <fullName evidence="4">Lipoprotein CseA</fullName>
    </recommendedName>
</protein>
<gene>
    <name evidence="2" type="ORF">ACFPZ3_62400</name>
</gene>
<evidence type="ECO:0000313" key="2">
    <source>
        <dbReference type="EMBL" id="MFC5834468.1"/>
    </source>
</evidence>
<name>A0ABW1DC99_9ACTN</name>
<evidence type="ECO:0008006" key="4">
    <source>
        <dbReference type="Google" id="ProtNLM"/>
    </source>
</evidence>
<evidence type="ECO:0000313" key="3">
    <source>
        <dbReference type="Proteomes" id="UP001596058"/>
    </source>
</evidence>
<feature type="signal peptide" evidence="1">
    <location>
        <begin position="1"/>
        <end position="33"/>
    </location>
</feature>
<keyword evidence="3" id="KW-1185">Reference proteome</keyword>
<dbReference type="Proteomes" id="UP001596058">
    <property type="component" value="Unassembled WGS sequence"/>
</dbReference>
<accession>A0ABW1DC99</accession>
<sequence>MSRHRVRRFGAWASAAALGASLTTVLGGGIANAAVAENAGQAANRLDRVDWASVVEPALHCPKPGRNAAWYVVRARVAAVGDLTRDGRRETVVVSSCPSPTSSNPLIAFLYDGAAKPSAPHLLGKLGKNRYFKSMKVTVHGGLVHLRGKVVSDRAPNCCPDLIVSQTYKWKGTSLRMTAEKATRLS</sequence>
<proteinExistence type="predicted"/>